<dbReference type="InterPro" id="IPR011990">
    <property type="entry name" value="TPR-like_helical_dom_sf"/>
</dbReference>
<organism evidence="3">
    <name type="scientific">Aureococcus anophagefferens</name>
    <name type="common">Harmful bloom alga</name>
    <dbReference type="NCBI Taxonomy" id="44056"/>
    <lineage>
        <taxon>Eukaryota</taxon>
        <taxon>Sar</taxon>
        <taxon>Stramenopiles</taxon>
        <taxon>Ochrophyta</taxon>
        <taxon>Pelagophyceae</taxon>
        <taxon>Pelagomonadales</taxon>
        <taxon>Pelagomonadaceae</taxon>
        <taxon>Aureococcus</taxon>
    </lineage>
</organism>
<dbReference type="EMBL" id="GL833172">
    <property type="protein sequence ID" value="EGB03424.1"/>
    <property type="molecule type" value="Genomic_DNA"/>
</dbReference>
<reference evidence="2 3" key="1">
    <citation type="journal article" date="2011" name="Proc. Natl. Acad. Sci. U.S.A.">
        <title>Niche of harmful alga Aureococcus anophagefferens revealed through ecogenomics.</title>
        <authorList>
            <person name="Gobler C.J."/>
            <person name="Berry D.L."/>
            <person name="Dyhrman S.T."/>
            <person name="Wilhelm S.W."/>
            <person name="Salamov A."/>
            <person name="Lobanov A.V."/>
            <person name="Zhang Y."/>
            <person name="Collier J.L."/>
            <person name="Wurch L.L."/>
            <person name="Kustka A.B."/>
            <person name="Dill B.D."/>
            <person name="Shah M."/>
            <person name="VerBerkmoes N.C."/>
            <person name="Kuo A."/>
            <person name="Terry A."/>
            <person name="Pangilinan J."/>
            <person name="Lindquist E.A."/>
            <person name="Lucas S."/>
            <person name="Paulsen I.T."/>
            <person name="Hattenrath-Lehmann T.K."/>
            <person name="Talmage S.C."/>
            <person name="Walker E.A."/>
            <person name="Koch F."/>
            <person name="Burson A.M."/>
            <person name="Marcoval M.A."/>
            <person name="Tang Y.Z."/>
            <person name="Lecleir G.R."/>
            <person name="Coyne K.J."/>
            <person name="Berg G.M."/>
            <person name="Bertrand E.M."/>
            <person name="Saito M.A."/>
            <person name="Gladyshev V.N."/>
            <person name="Grigoriev I.V."/>
        </authorList>
    </citation>
    <scope>NUCLEOTIDE SEQUENCE [LARGE SCALE GENOMIC DNA]</scope>
    <source>
        <strain evidence="3">CCMP 1984</strain>
    </source>
</reference>
<sequence>MAAALEPCYAKAHTRLGFASYCAADYGRAVEALNRALSLDSSSIMSRKYLARAQDRLIRSLLFRELLPQNLSRQHESPKKDSFSKGDQLRTLVEHTLPPTERIALHQDCNSPTQGNITSRLMHEIAASREFPNRSIGEIWSTCSVLEQTGRVNPKLQLSISEETAFKISKLKELHERGVLSKKDYEKKIERRREAQWDMLHEYLSYLSGNPRSLFFVDLSDHAANRGLDAPVQGSALPSNTALSSLNRNAMKA</sequence>
<protein>
    <submittedName>
        <fullName evidence="2">Uncharacterized protein</fullName>
    </submittedName>
</protein>
<dbReference type="InterPro" id="IPR019734">
    <property type="entry name" value="TPR_rpt"/>
</dbReference>
<keyword evidence="1" id="KW-0802">TPR repeat</keyword>
<gene>
    <name evidence="2" type="ORF">AURANDRAFT_68029</name>
</gene>
<dbReference type="Proteomes" id="UP000002729">
    <property type="component" value="Unassembled WGS sequence"/>
</dbReference>
<dbReference type="PROSITE" id="PS50005">
    <property type="entry name" value="TPR"/>
    <property type="match status" value="1"/>
</dbReference>
<dbReference type="RefSeq" id="XP_009041895.1">
    <property type="nucleotide sequence ID" value="XM_009043647.1"/>
</dbReference>
<evidence type="ECO:0000313" key="2">
    <source>
        <dbReference type="EMBL" id="EGB03424.1"/>
    </source>
</evidence>
<proteinExistence type="predicted"/>
<dbReference type="KEGG" id="aaf:AURANDRAFT_68029"/>
<accession>F0YN96</accession>
<dbReference type="InParanoid" id="F0YN96"/>
<dbReference type="OrthoDB" id="2423701at2759"/>
<feature type="repeat" description="TPR" evidence="1">
    <location>
        <begin position="10"/>
        <end position="43"/>
    </location>
</feature>
<name>F0YN96_AURAN</name>
<evidence type="ECO:0000256" key="1">
    <source>
        <dbReference type="PROSITE-ProRule" id="PRU00339"/>
    </source>
</evidence>
<dbReference type="GeneID" id="20226566"/>
<dbReference type="AlphaFoldDB" id="F0YN96"/>
<evidence type="ECO:0000313" key="3">
    <source>
        <dbReference type="Proteomes" id="UP000002729"/>
    </source>
</evidence>
<keyword evidence="3" id="KW-1185">Reference proteome</keyword>
<dbReference type="SUPFAM" id="SSF48452">
    <property type="entry name" value="TPR-like"/>
    <property type="match status" value="1"/>
</dbReference>
<dbReference type="Gene3D" id="1.25.40.10">
    <property type="entry name" value="Tetratricopeptide repeat domain"/>
    <property type="match status" value="1"/>
</dbReference>